<dbReference type="Gene3D" id="1.10.10.10">
    <property type="entry name" value="Winged helix-like DNA-binding domain superfamily/Winged helix DNA-binding domain"/>
    <property type="match status" value="1"/>
</dbReference>
<dbReference type="Proteomes" id="UP000285972">
    <property type="component" value="Unassembled WGS sequence"/>
</dbReference>
<accession>A0AAE8JNH2</accession>
<dbReference type="EMBL" id="MJLX01000020">
    <property type="protein sequence ID" value="RLM25216.1"/>
    <property type="molecule type" value="Genomic_DNA"/>
</dbReference>
<name>A0AAE8JNH2_9GAMM</name>
<dbReference type="AlphaFoldDB" id="A0AAE8JNH2"/>
<evidence type="ECO:0000313" key="1">
    <source>
        <dbReference type="EMBL" id="RLM25216.1"/>
    </source>
</evidence>
<dbReference type="SUPFAM" id="SSF46785">
    <property type="entry name" value="Winged helix' DNA-binding domain"/>
    <property type="match status" value="1"/>
</dbReference>
<dbReference type="KEGG" id="bgj:AWC36_04980"/>
<reference evidence="1 2" key="1">
    <citation type="submission" date="2016-09" db="EMBL/GenBank/DDBJ databases">
        <authorList>
            <person name="Doonan J."/>
            <person name="Pachebat J.A."/>
            <person name="Golyshin P.N."/>
            <person name="Denman S."/>
            <person name="Mcdonald J.E."/>
        </authorList>
    </citation>
    <scope>NUCLEOTIDE SEQUENCE [LARGE SCALE GENOMIC DNA]</scope>
    <source>
        <strain evidence="1 2">FRB141</strain>
    </source>
</reference>
<protein>
    <recommendedName>
        <fullName evidence="3">MarR family transcriptional regulator</fullName>
    </recommendedName>
</protein>
<evidence type="ECO:0008006" key="3">
    <source>
        <dbReference type="Google" id="ProtNLM"/>
    </source>
</evidence>
<dbReference type="InterPro" id="IPR011991">
    <property type="entry name" value="ArsR-like_HTH"/>
</dbReference>
<proteinExistence type="predicted"/>
<evidence type="ECO:0000313" key="2">
    <source>
        <dbReference type="Proteomes" id="UP000285972"/>
    </source>
</evidence>
<comment type="caution">
    <text evidence="1">The sequence shown here is derived from an EMBL/GenBank/DDBJ whole genome shotgun (WGS) entry which is preliminary data.</text>
</comment>
<dbReference type="GO" id="GO:0003700">
    <property type="term" value="F:DNA-binding transcription factor activity"/>
    <property type="evidence" value="ECO:0007669"/>
    <property type="project" value="InterPro"/>
</dbReference>
<dbReference type="InterPro" id="IPR036390">
    <property type="entry name" value="WH_DNA-bd_sf"/>
</dbReference>
<organism evidence="1 2">
    <name type="scientific">Brenneria goodwinii</name>
    <dbReference type="NCBI Taxonomy" id="1109412"/>
    <lineage>
        <taxon>Bacteria</taxon>
        <taxon>Pseudomonadati</taxon>
        <taxon>Pseudomonadota</taxon>
        <taxon>Gammaproteobacteria</taxon>
        <taxon>Enterobacterales</taxon>
        <taxon>Pectobacteriaceae</taxon>
        <taxon>Brenneria</taxon>
    </lineage>
</organism>
<gene>
    <name evidence="1" type="ORF">BIY26_09360</name>
</gene>
<sequence>MTRKMTTQQRVARYIRMKEGLTPAELARCLNLTTREVSHAIDTLKKAGVIQSIGSCRKAKYYPAGKAEIAFGVHPAQARLNKLLAEVRV</sequence>
<dbReference type="CDD" id="cd00090">
    <property type="entry name" value="HTH_ARSR"/>
    <property type="match status" value="1"/>
</dbReference>
<dbReference type="InterPro" id="IPR036388">
    <property type="entry name" value="WH-like_DNA-bd_sf"/>
</dbReference>